<dbReference type="InterPro" id="IPR016181">
    <property type="entry name" value="Acyl_CoA_acyltransferase"/>
</dbReference>
<evidence type="ECO:0000259" key="1">
    <source>
        <dbReference type="PROSITE" id="PS51186"/>
    </source>
</evidence>
<protein>
    <submittedName>
        <fullName evidence="2">GNAT superfamily N-acetyltransferase</fullName>
    </submittedName>
</protein>
<dbReference type="PROSITE" id="PS51186">
    <property type="entry name" value="GNAT"/>
    <property type="match status" value="1"/>
</dbReference>
<keyword evidence="3" id="KW-1185">Reference proteome</keyword>
<dbReference type="RefSeq" id="WP_067209672.1">
    <property type="nucleotide sequence ID" value="NZ_CP014616.1"/>
</dbReference>
<dbReference type="CDD" id="cd04301">
    <property type="entry name" value="NAT_SF"/>
    <property type="match status" value="1"/>
</dbReference>
<organism evidence="2 3">
    <name type="scientific">Sporosarcina psychrophila</name>
    <name type="common">Bacillus psychrophilus</name>
    <dbReference type="NCBI Taxonomy" id="1476"/>
    <lineage>
        <taxon>Bacteria</taxon>
        <taxon>Bacillati</taxon>
        <taxon>Bacillota</taxon>
        <taxon>Bacilli</taxon>
        <taxon>Bacillales</taxon>
        <taxon>Caryophanaceae</taxon>
        <taxon>Sporosarcina</taxon>
    </lineage>
</organism>
<dbReference type="InterPro" id="IPR000182">
    <property type="entry name" value="GNAT_dom"/>
</dbReference>
<dbReference type="EMBL" id="JBEPME010000002">
    <property type="protein sequence ID" value="MET3657129.1"/>
    <property type="molecule type" value="Genomic_DNA"/>
</dbReference>
<dbReference type="Gene3D" id="3.40.630.30">
    <property type="match status" value="1"/>
</dbReference>
<comment type="caution">
    <text evidence="2">The sequence shown here is derived from an EMBL/GenBank/DDBJ whole genome shotgun (WGS) entry which is preliminary data.</text>
</comment>
<reference evidence="2 3" key="1">
    <citation type="submission" date="2024-06" db="EMBL/GenBank/DDBJ databases">
        <title>Sorghum-associated microbial communities from plants grown in Nebraska, USA.</title>
        <authorList>
            <person name="Schachtman D."/>
        </authorList>
    </citation>
    <scope>NUCLEOTIDE SEQUENCE [LARGE SCALE GENOMIC DNA]</scope>
    <source>
        <strain evidence="2 3">1288</strain>
    </source>
</reference>
<evidence type="ECO:0000313" key="2">
    <source>
        <dbReference type="EMBL" id="MET3657129.1"/>
    </source>
</evidence>
<accession>A0ABV2K7T6</accession>
<dbReference type="Pfam" id="PF00583">
    <property type="entry name" value="Acetyltransf_1"/>
    <property type="match status" value="1"/>
</dbReference>
<proteinExistence type="predicted"/>
<sequence length="288" mass="31892">MNISYKLMSSLSFKEAHILFNRGFEGYLVPMNLTFDTFVSRFGNDGLSAALSIVAYDGTDPIGFVLQGIREVNGQKISWNGGTGINREYRGRKLGYSLMEEAEKIIKELNVSIATLEALSENKAAISLYEKCGYKVEDDLLFLRANEILDSKLPDLDDYEIIRIPATQSIGSDLFSTIVPWQTDASNTSKLGGEAVMISKNGEVQAACLIRKKRVFGNKTESITLFQVKENGNEDALNKLLAYALEYDQSVNRTTYNFLKGNGCVVSSLLASGFENTPVSQVFMTKSF</sequence>
<name>A0ABV2K7T6_SPOPS</name>
<evidence type="ECO:0000313" key="3">
    <source>
        <dbReference type="Proteomes" id="UP001549104"/>
    </source>
</evidence>
<feature type="domain" description="N-acetyltransferase" evidence="1">
    <location>
        <begin position="3"/>
        <end position="155"/>
    </location>
</feature>
<dbReference type="Proteomes" id="UP001549104">
    <property type="component" value="Unassembled WGS sequence"/>
</dbReference>
<dbReference type="SUPFAM" id="SSF55729">
    <property type="entry name" value="Acyl-CoA N-acyltransferases (Nat)"/>
    <property type="match status" value="1"/>
</dbReference>
<gene>
    <name evidence="2" type="ORF">ABIC55_002216</name>
</gene>